<evidence type="ECO:0000256" key="4">
    <source>
        <dbReference type="ARBA" id="ARBA00023027"/>
    </source>
</evidence>
<dbReference type="InterPro" id="IPR011032">
    <property type="entry name" value="GroES-like_sf"/>
</dbReference>
<keyword evidence="4" id="KW-0520">NAD</keyword>
<comment type="similarity">
    <text evidence="1">Belongs to the zinc-containing alcohol dehydrogenase family.</text>
</comment>
<accession>A0A6N9YIG1</accession>
<dbReference type="Gene3D" id="3.90.180.10">
    <property type="entry name" value="Medium-chain alcohol dehydrogenases, catalytic domain"/>
    <property type="match status" value="1"/>
</dbReference>
<keyword evidence="7" id="KW-1185">Reference proteome</keyword>
<keyword evidence="3" id="KW-0862">Zinc</keyword>
<dbReference type="Pfam" id="PF08240">
    <property type="entry name" value="ADH_N"/>
    <property type="match status" value="1"/>
</dbReference>
<evidence type="ECO:0000313" key="7">
    <source>
        <dbReference type="Proteomes" id="UP000469185"/>
    </source>
</evidence>
<name>A0A6N9YIG1_9ACTN</name>
<gene>
    <name evidence="6" type="ORF">G1H11_05450</name>
</gene>
<comment type="caution">
    <text evidence="6">The sequence shown here is derived from an EMBL/GenBank/DDBJ whole genome shotgun (WGS) entry which is preliminary data.</text>
</comment>
<evidence type="ECO:0000256" key="3">
    <source>
        <dbReference type="ARBA" id="ARBA00022833"/>
    </source>
</evidence>
<dbReference type="PANTHER" id="PTHR43880:SF12">
    <property type="entry name" value="ALCOHOL DEHYDROGENASE CLASS-3"/>
    <property type="match status" value="1"/>
</dbReference>
<dbReference type="GO" id="GO:0005829">
    <property type="term" value="C:cytosol"/>
    <property type="evidence" value="ECO:0007669"/>
    <property type="project" value="TreeGrafter"/>
</dbReference>
<dbReference type="GO" id="GO:0051903">
    <property type="term" value="F:S-(hydroxymethyl)glutathione dehydrogenase [NAD(P)+] activity"/>
    <property type="evidence" value="ECO:0007669"/>
    <property type="project" value="TreeGrafter"/>
</dbReference>
<organism evidence="6 7">
    <name type="scientific">Phytoactinopolyspora alkaliphila</name>
    <dbReference type="NCBI Taxonomy" id="1783498"/>
    <lineage>
        <taxon>Bacteria</taxon>
        <taxon>Bacillati</taxon>
        <taxon>Actinomycetota</taxon>
        <taxon>Actinomycetes</taxon>
        <taxon>Jiangellales</taxon>
        <taxon>Jiangellaceae</taxon>
        <taxon>Phytoactinopolyspora</taxon>
    </lineage>
</organism>
<reference evidence="6 7" key="1">
    <citation type="submission" date="2020-02" db="EMBL/GenBank/DDBJ databases">
        <authorList>
            <person name="Li X.-J."/>
            <person name="Feng X.-M."/>
        </authorList>
    </citation>
    <scope>NUCLEOTIDE SEQUENCE [LARGE SCALE GENOMIC DNA]</scope>
    <source>
        <strain evidence="6 7">CGMCC 4.7225</strain>
    </source>
</reference>
<evidence type="ECO:0000313" key="6">
    <source>
        <dbReference type="EMBL" id="NED94752.1"/>
    </source>
</evidence>
<dbReference type="EMBL" id="JAAGOB010000002">
    <property type="protein sequence ID" value="NED94752.1"/>
    <property type="molecule type" value="Genomic_DNA"/>
</dbReference>
<dbReference type="PANTHER" id="PTHR43880">
    <property type="entry name" value="ALCOHOL DEHYDROGENASE"/>
    <property type="match status" value="1"/>
</dbReference>
<dbReference type="GO" id="GO:0046294">
    <property type="term" value="P:formaldehyde catabolic process"/>
    <property type="evidence" value="ECO:0007669"/>
    <property type="project" value="TreeGrafter"/>
</dbReference>
<dbReference type="AlphaFoldDB" id="A0A6N9YIG1"/>
<keyword evidence="2" id="KW-0479">Metal-binding</keyword>
<dbReference type="SUPFAM" id="SSF50129">
    <property type="entry name" value="GroES-like"/>
    <property type="match status" value="1"/>
</dbReference>
<dbReference type="InterPro" id="IPR013154">
    <property type="entry name" value="ADH-like_N"/>
</dbReference>
<evidence type="ECO:0000256" key="2">
    <source>
        <dbReference type="ARBA" id="ARBA00022723"/>
    </source>
</evidence>
<evidence type="ECO:0000256" key="1">
    <source>
        <dbReference type="ARBA" id="ARBA00008072"/>
    </source>
</evidence>
<evidence type="ECO:0000259" key="5">
    <source>
        <dbReference type="Pfam" id="PF08240"/>
    </source>
</evidence>
<feature type="domain" description="Alcohol dehydrogenase-like N-terminal" evidence="5">
    <location>
        <begin position="30"/>
        <end position="152"/>
    </location>
</feature>
<protein>
    <submittedName>
        <fullName evidence="6">Alcohol dehydrogenase catalytic domain-containing protein</fullName>
    </submittedName>
</protein>
<dbReference type="Proteomes" id="UP000469185">
    <property type="component" value="Unassembled WGS sequence"/>
</dbReference>
<sequence>MTDMEVLAPVLRSFTEPPALESITVGEPRAGEVRVRMVAAGVCHNCLAVEQGLYPDMPLPMILGDEGADVVDAVGPGCALLPGDHVTLSWAPSCKKCLMCAKHRPALREDASPFYMNDGTSRYSGGDEPVMHFGSSTYSPYVVVAENMAVRITSRVPLDQINESSEALAGKELRGVILFSEDGA</sequence>
<proteinExistence type="inferred from homology"/>
<dbReference type="GO" id="GO:0008270">
    <property type="term" value="F:zinc ion binding"/>
    <property type="evidence" value="ECO:0007669"/>
    <property type="project" value="TreeGrafter"/>
</dbReference>